<dbReference type="AlphaFoldDB" id="A0A1T5CM23"/>
<dbReference type="GO" id="GO:0031419">
    <property type="term" value="F:cobalamin binding"/>
    <property type="evidence" value="ECO:0007669"/>
    <property type="project" value="InterPro"/>
</dbReference>
<proteinExistence type="predicted"/>
<gene>
    <name evidence="2" type="ORF">SAMN02745120_2271</name>
</gene>
<dbReference type="InterPro" id="IPR015130">
    <property type="entry name" value="Lys-AminoMut_A"/>
</dbReference>
<reference evidence="3" key="1">
    <citation type="submission" date="2017-02" db="EMBL/GenBank/DDBJ databases">
        <authorList>
            <person name="Varghese N."/>
            <person name="Submissions S."/>
        </authorList>
    </citation>
    <scope>NUCLEOTIDE SEQUENCE [LARGE SCALE GENOMIC DNA]</scope>
    <source>
        <strain evidence="3">ATCC 35199</strain>
    </source>
</reference>
<name>A0A1T5CM23_9FIRM</name>
<dbReference type="EMBL" id="FUYN01000005">
    <property type="protein sequence ID" value="SKB60383.1"/>
    <property type="molecule type" value="Genomic_DNA"/>
</dbReference>
<keyword evidence="3" id="KW-1185">Reference proteome</keyword>
<sequence>MKRADDFQQRRAHLANLSDEELQARFWEMAEKIVDPLLDLGKKNTTPSIERSVLLRMGFSSLEAKAIVDKTMDRGLMGKGAGHIVYKIAKEKNISVREAGLALSEGKYWDDAIQIFKGGVK</sequence>
<dbReference type="GO" id="GO:0003824">
    <property type="term" value="F:catalytic activity"/>
    <property type="evidence" value="ECO:0007669"/>
    <property type="project" value="InterPro"/>
</dbReference>
<protein>
    <submittedName>
        <fullName evidence="2">D-ornithine 4,5-aminomutase S subunit</fullName>
    </submittedName>
</protein>
<evidence type="ECO:0000259" key="1">
    <source>
        <dbReference type="Pfam" id="PF16552"/>
    </source>
</evidence>
<organism evidence="2 3">
    <name type="scientific">Acetoanaerobium noterae</name>
    <dbReference type="NCBI Taxonomy" id="745369"/>
    <lineage>
        <taxon>Bacteria</taxon>
        <taxon>Bacillati</taxon>
        <taxon>Bacillota</taxon>
        <taxon>Clostridia</taxon>
        <taxon>Peptostreptococcales</taxon>
        <taxon>Filifactoraceae</taxon>
        <taxon>Acetoanaerobium</taxon>
    </lineage>
</organism>
<dbReference type="Proteomes" id="UP000243406">
    <property type="component" value="Unassembled WGS sequence"/>
</dbReference>
<feature type="domain" description="D-Lysine 5,6-aminomutase alpha subunit" evidence="1">
    <location>
        <begin position="2"/>
        <end position="116"/>
    </location>
</feature>
<dbReference type="OrthoDB" id="5147116at2"/>
<dbReference type="SUPFAM" id="SSF51703">
    <property type="entry name" value="Cobalamin (vitamin B12)-dependent enzymes"/>
    <property type="match status" value="1"/>
</dbReference>
<evidence type="ECO:0000313" key="3">
    <source>
        <dbReference type="Proteomes" id="UP000243406"/>
    </source>
</evidence>
<dbReference type="RefSeq" id="WP_079590070.1">
    <property type="nucleotide sequence ID" value="NZ_CP154629.1"/>
</dbReference>
<dbReference type="Gene3D" id="6.10.250.2220">
    <property type="match status" value="1"/>
</dbReference>
<dbReference type="Gene3D" id="1.10.8.1000">
    <property type="entry name" value="Ornithine 4,5 aminomutase S component, alpha subunit-like"/>
    <property type="match status" value="1"/>
</dbReference>
<accession>A0A1T5CM23</accession>
<dbReference type="Pfam" id="PF16552">
    <property type="entry name" value="OAM_alpha"/>
    <property type="match status" value="1"/>
</dbReference>
<dbReference type="InterPro" id="IPR016176">
    <property type="entry name" value="Cbl-dep_enz_cat"/>
</dbReference>
<evidence type="ECO:0000313" key="2">
    <source>
        <dbReference type="EMBL" id="SKB60383.1"/>
    </source>
</evidence>